<dbReference type="PANTHER" id="PTHR24422:SF19">
    <property type="entry name" value="CHEMOTAXIS PROTEIN METHYLTRANSFERASE"/>
    <property type="match status" value="1"/>
</dbReference>
<dbReference type="GO" id="GO:0032259">
    <property type="term" value="P:methylation"/>
    <property type="evidence" value="ECO:0007669"/>
    <property type="project" value="UniProtKB-KW"/>
</dbReference>
<keyword evidence="5" id="KW-0949">S-adenosyl-L-methionine</keyword>
<evidence type="ECO:0000256" key="5">
    <source>
        <dbReference type="ARBA" id="ARBA00022691"/>
    </source>
</evidence>
<name>A0A3B0VGH6_9ZZZZ</name>
<dbReference type="Pfam" id="PF01739">
    <property type="entry name" value="CheR"/>
    <property type="match status" value="1"/>
</dbReference>
<dbReference type="EC" id="2.1.1.80" evidence="2"/>
<organism evidence="7">
    <name type="scientific">hydrothermal vent metagenome</name>
    <dbReference type="NCBI Taxonomy" id="652676"/>
    <lineage>
        <taxon>unclassified sequences</taxon>
        <taxon>metagenomes</taxon>
        <taxon>ecological metagenomes</taxon>
    </lineage>
</organism>
<dbReference type="Gene3D" id="1.10.155.10">
    <property type="entry name" value="Chemotaxis receptor methyltransferase CheR, N-terminal domain"/>
    <property type="match status" value="1"/>
</dbReference>
<dbReference type="InterPro" id="IPR050903">
    <property type="entry name" value="Bact_Chemotaxis_MeTrfase"/>
</dbReference>
<keyword evidence="3 7" id="KW-0489">Methyltransferase</keyword>
<dbReference type="Gene3D" id="3.40.50.150">
    <property type="entry name" value="Vaccinia Virus protein VP39"/>
    <property type="match status" value="1"/>
</dbReference>
<evidence type="ECO:0000256" key="2">
    <source>
        <dbReference type="ARBA" id="ARBA00012534"/>
    </source>
</evidence>
<dbReference type="PRINTS" id="PR00996">
    <property type="entry name" value="CHERMTFRASE"/>
</dbReference>
<reference evidence="7" key="1">
    <citation type="submission" date="2018-06" db="EMBL/GenBank/DDBJ databases">
        <authorList>
            <person name="Zhirakovskaya E."/>
        </authorList>
    </citation>
    <scope>NUCLEOTIDE SEQUENCE</scope>
</reference>
<dbReference type="SMART" id="SM00138">
    <property type="entry name" value="MeTrc"/>
    <property type="match status" value="1"/>
</dbReference>
<evidence type="ECO:0000313" key="7">
    <source>
        <dbReference type="EMBL" id="VAW42031.1"/>
    </source>
</evidence>
<dbReference type="InterPro" id="IPR000780">
    <property type="entry name" value="CheR_MeTrfase"/>
</dbReference>
<dbReference type="InterPro" id="IPR022642">
    <property type="entry name" value="CheR_C"/>
</dbReference>
<dbReference type="EMBL" id="UOEW01000338">
    <property type="protein sequence ID" value="VAW42031.1"/>
    <property type="molecule type" value="Genomic_DNA"/>
</dbReference>
<dbReference type="Pfam" id="PF03705">
    <property type="entry name" value="CheR_N"/>
    <property type="match status" value="1"/>
</dbReference>
<feature type="domain" description="CheR-type methyltransferase" evidence="6">
    <location>
        <begin position="19"/>
        <end position="262"/>
    </location>
</feature>
<comment type="catalytic activity">
    <reaction evidence="1">
        <text>L-glutamyl-[protein] + S-adenosyl-L-methionine = [protein]-L-glutamate 5-O-methyl ester + S-adenosyl-L-homocysteine</text>
        <dbReference type="Rhea" id="RHEA:24452"/>
        <dbReference type="Rhea" id="RHEA-COMP:10208"/>
        <dbReference type="Rhea" id="RHEA-COMP:10311"/>
        <dbReference type="ChEBI" id="CHEBI:29973"/>
        <dbReference type="ChEBI" id="CHEBI:57856"/>
        <dbReference type="ChEBI" id="CHEBI:59789"/>
        <dbReference type="ChEBI" id="CHEBI:82795"/>
        <dbReference type="EC" id="2.1.1.80"/>
    </reaction>
</comment>
<evidence type="ECO:0000256" key="4">
    <source>
        <dbReference type="ARBA" id="ARBA00022679"/>
    </source>
</evidence>
<keyword evidence="4 7" id="KW-0808">Transferase</keyword>
<dbReference type="SUPFAM" id="SSF47757">
    <property type="entry name" value="Chemotaxis receptor methyltransferase CheR, N-terminal domain"/>
    <property type="match status" value="1"/>
</dbReference>
<evidence type="ECO:0000256" key="3">
    <source>
        <dbReference type="ARBA" id="ARBA00022603"/>
    </source>
</evidence>
<proteinExistence type="predicted"/>
<evidence type="ECO:0000256" key="1">
    <source>
        <dbReference type="ARBA" id="ARBA00001541"/>
    </source>
</evidence>
<dbReference type="PROSITE" id="PS50123">
    <property type="entry name" value="CHER"/>
    <property type="match status" value="1"/>
</dbReference>
<gene>
    <name evidence="7" type="ORF">MNBD_GAMMA01-1209</name>
</gene>
<dbReference type="InterPro" id="IPR022641">
    <property type="entry name" value="CheR_N"/>
</dbReference>
<dbReference type="InterPro" id="IPR029063">
    <property type="entry name" value="SAM-dependent_MTases_sf"/>
</dbReference>
<evidence type="ECO:0000259" key="6">
    <source>
        <dbReference type="PROSITE" id="PS50123"/>
    </source>
</evidence>
<dbReference type="SUPFAM" id="SSF53335">
    <property type="entry name" value="S-adenosyl-L-methionine-dependent methyltransferases"/>
    <property type="match status" value="1"/>
</dbReference>
<protein>
    <recommendedName>
        <fullName evidence="2">protein-glutamate O-methyltransferase</fullName>
        <ecNumber evidence="2">2.1.1.80</ecNumber>
    </recommendedName>
</protein>
<dbReference type="AlphaFoldDB" id="A0A3B0VGH6"/>
<accession>A0A3B0VGH6</accession>
<dbReference type="PANTHER" id="PTHR24422">
    <property type="entry name" value="CHEMOTAXIS PROTEIN METHYLTRANSFERASE"/>
    <property type="match status" value="1"/>
</dbReference>
<dbReference type="GO" id="GO:0008983">
    <property type="term" value="F:protein-glutamate O-methyltransferase activity"/>
    <property type="evidence" value="ECO:0007669"/>
    <property type="project" value="UniProtKB-EC"/>
</dbReference>
<dbReference type="InterPro" id="IPR036804">
    <property type="entry name" value="CheR_N_sf"/>
</dbReference>
<sequence>MNQYATDGLIFFPDFKLFDYTKWSTMLEKRVGITIPKERESFLQTKIWSRMRELGVESFSQYWEIINNGITGKLEWIELLDRLTVHETSFFRHKPSYNLVANDFANMLIQNRKFHYKVWSVSCATGEEPYSLAMLIHALKSKSRKENIYYGVTATDVSKPALSVGENAYYCNDKLKDIERSYRGYVNNVNNNIFTIESEIKQRVAFGVFNLLKINVMPAIKFDIIFCQNVLIYFSKEKKIEILEGFKRFLKVGGMLILNPTDIGSWKSNGMTRITYKRTLAYKLD</sequence>